<evidence type="ECO:0000313" key="5">
    <source>
        <dbReference type="Proteomes" id="UP000726105"/>
    </source>
</evidence>
<proteinExistence type="predicted"/>
<name>A0A935CEH9_9MICO</name>
<dbReference type="InterPro" id="IPR012340">
    <property type="entry name" value="NA-bd_OB-fold"/>
</dbReference>
<dbReference type="Proteomes" id="UP000886632">
    <property type="component" value="Unassembled WGS sequence"/>
</dbReference>
<gene>
    <name evidence="1" type="ORF">IPF40_13480</name>
    <name evidence="2" type="ORF">IPI13_16355</name>
    <name evidence="3" type="ORF">IPP00_11895</name>
</gene>
<evidence type="ECO:0000313" key="2">
    <source>
        <dbReference type="EMBL" id="MBK7274653.1"/>
    </source>
</evidence>
<dbReference type="Proteomes" id="UP000718281">
    <property type="component" value="Unassembled WGS sequence"/>
</dbReference>
<dbReference type="Gene3D" id="2.40.50.140">
    <property type="entry name" value="Nucleic acid-binding proteins"/>
    <property type="match status" value="1"/>
</dbReference>
<evidence type="ECO:0000313" key="4">
    <source>
        <dbReference type="Proteomes" id="UP000718281"/>
    </source>
</evidence>
<dbReference type="EMBL" id="JADIXZ010000006">
    <property type="protein sequence ID" value="MBK6301998.1"/>
    <property type="molecule type" value="Genomic_DNA"/>
</dbReference>
<dbReference type="Proteomes" id="UP000726105">
    <property type="component" value="Unassembled WGS sequence"/>
</dbReference>
<sequence length="114" mass="12197">MGRLTKSSAELQADELHDASLRLGATPISALVPRQRVTVSGEVRSVALRPQVQVPALVAEVFDGTGTLILVWLGRRAVAGIVPGVMLRIHGRVTDLRAGPTIYNPAYEILPQHG</sequence>
<dbReference type="AlphaFoldDB" id="A0A935CEH9"/>
<evidence type="ECO:0000313" key="1">
    <source>
        <dbReference type="EMBL" id="MBK6301998.1"/>
    </source>
</evidence>
<organism evidence="1 4">
    <name type="scientific">Candidatus Phosphoribacter hodrii</name>
    <dbReference type="NCBI Taxonomy" id="2953743"/>
    <lineage>
        <taxon>Bacteria</taxon>
        <taxon>Bacillati</taxon>
        <taxon>Actinomycetota</taxon>
        <taxon>Actinomycetes</taxon>
        <taxon>Micrococcales</taxon>
        <taxon>Dermatophilaceae</taxon>
        <taxon>Candidatus Phosphoribacter</taxon>
    </lineage>
</organism>
<dbReference type="SUPFAM" id="SSF50249">
    <property type="entry name" value="Nucleic acid-binding proteins"/>
    <property type="match status" value="1"/>
</dbReference>
<reference evidence="4 5" key="1">
    <citation type="submission" date="2020-10" db="EMBL/GenBank/DDBJ databases">
        <title>Connecting structure to function with the recovery of over 1000 high-quality activated sludge metagenome-assembled genomes encoding full-length rRNA genes using long-read sequencing.</title>
        <authorList>
            <person name="Singleton C.M."/>
            <person name="Petriglieri F."/>
            <person name="Kristensen J.M."/>
            <person name="Kirkegaard R.H."/>
            <person name="Michaelsen T.Y."/>
            <person name="Andersen M.H."/>
            <person name="Karst S.M."/>
            <person name="Dueholm M.S."/>
            <person name="Nielsen P.H."/>
            <person name="Albertsen M."/>
        </authorList>
    </citation>
    <scope>NUCLEOTIDE SEQUENCE [LARGE SCALE GENOMIC DNA]</scope>
    <source>
        <strain evidence="1">AalE_18-Q3-R2-46_BAT3C.188</strain>
        <strain evidence="2">Ega_18-Q3-R5-49_MAXAC.001</strain>
        <strain evidence="3">Ribe_18-Q3-R11-54_MAXAC.001</strain>
    </source>
</reference>
<dbReference type="EMBL" id="JADKGK010000020">
    <property type="protein sequence ID" value="MBL0004653.1"/>
    <property type="molecule type" value="Genomic_DNA"/>
</dbReference>
<evidence type="ECO:0000313" key="3">
    <source>
        <dbReference type="EMBL" id="MBL0004653.1"/>
    </source>
</evidence>
<protein>
    <submittedName>
        <fullName evidence="1">OB-fold nucleic acid binding domain-containing protein</fullName>
    </submittedName>
</protein>
<accession>A0A935CEH9</accession>
<dbReference type="CDD" id="cd04488">
    <property type="entry name" value="RecG_wedge_OBF"/>
    <property type="match status" value="1"/>
</dbReference>
<dbReference type="EMBL" id="JADJIB010000010">
    <property type="protein sequence ID" value="MBK7274653.1"/>
    <property type="molecule type" value="Genomic_DNA"/>
</dbReference>
<comment type="caution">
    <text evidence="1">The sequence shown here is derived from an EMBL/GenBank/DDBJ whole genome shotgun (WGS) entry which is preliminary data.</text>
</comment>